<comment type="cofactor">
    <cofactor evidence="2">
        <name>Mg(2+)</name>
        <dbReference type="ChEBI" id="CHEBI:18420"/>
    </cofactor>
</comment>
<reference evidence="7" key="1">
    <citation type="submission" date="2023-06" db="EMBL/GenBank/DDBJ databases">
        <title>Genomic analysis of the entomopathogenic nematode Steinernema hermaphroditum.</title>
        <authorList>
            <person name="Schwarz E.M."/>
            <person name="Heppert J.K."/>
            <person name="Baniya A."/>
            <person name="Schwartz H.T."/>
            <person name="Tan C.-H."/>
            <person name="Antoshechkin I."/>
            <person name="Sternberg P.W."/>
            <person name="Goodrich-Blair H."/>
            <person name="Dillman A.R."/>
        </authorList>
    </citation>
    <scope>NUCLEOTIDE SEQUENCE</scope>
    <source>
        <strain evidence="7">PS9179</strain>
        <tissue evidence="7">Whole animal</tissue>
    </source>
</reference>
<evidence type="ECO:0000313" key="7">
    <source>
        <dbReference type="EMBL" id="KAK0426266.1"/>
    </source>
</evidence>
<evidence type="ECO:0000313" key="8">
    <source>
        <dbReference type="Proteomes" id="UP001175271"/>
    </source>
</evidence>
<keyword evidence="6" id="KW-0464">Manganese</keyword>
<evidence type="ECO:0000256" key="6">
    <source>
        <dbReference type="ARBA" id="ARBA00023211"/>
    </source>
</evidence>
<comment type="cofactor">
    <cofactor evidence="1">
        <name>Mn(2+)</name>
        <dbReference type="ChEBI" id="CHEBI:29035"/>
    </cofactor>
</comment>
<dbReference type="EMBL" id="JAUCMV010000001">
    <property type="protein sequence ID" value="KAK0426266.1"/>
    <property type="molecule type" value="Genomic_DNA"/>
</dbReference>
<organism evidence="7 8">
    <name type="scientific">Steinernema hermaphroditum</name>
    <dbReference type="NCBI Taxonomy" id="289476"/>
    <lineage>
        <taxon>Eukaryota</taxon>
        <taxon>Metazoa</taxon>
        <taxon>Ecdysozoa</taxon>
        <taxon>Nematoda</taxon>
        <taxon>Chromadorea</taxon>
        <taxon>Rhabditida</taxon>
        <taxon>Tylenchina</taxon>
        <taxon>Panagrolaimomorpha</taxon>
        <taxon>Strongyloidoidea</taxon>
        <taxon>Steinernematidae</taxon>
        <taxon>Steinernema</taxon>
    </lineage>
</organism>
<dbReference type="GO" id="GO:0046872">
    <property type="term" value="F:metal ion binding"/>
    <property type="evidence" value="ECO:0007669"/>
    <property type="project" value="UniProtKB-KW"/>
</dbReference>
<name>A0AA39IME0_9BILA</name>
<comment type="caution">
    <text evidence="7">The sequence shown here is derived from an EMBL/GenBank/DDBJ whole genome shotgun (WGS) entry which is preliminary data.</text>
</comment>
<evidence type="ECO:0000256" key="2">
    <source>
        <dbReference type="ARBA" id="ARBA00001946"/>
    </source>
</evidence>
<keyword evidence="8" id="KW-1185">Reference proteome</keyword>
<gene>
    <name evidence="7" type="ORF">QR680_009613</name>
</gene>
<keyword evidence="5" id="KW-0460">Magnesium</keyword>
<sequence length="185" mass="20636">MEVESEISTLKEIFAMDALTVSETHNPSSDRVAGVLVLLDKKGKESLEEVGLPESFVRVVATLKPVRNRSGIVLYPTVGVLMRPFEPSTSSEVDRCFWAELNVFLTHENHSCMYFSGLQVHSFTVNDTNVFGITSFICILVAATVYNRFPEYPAVVFRSKEKTPREAVADVLARGLHGTMHQNKL</sequence>
<evidence type="ECO:0000256" key="4">
    <source>
        <dbReference type="ARBA" id="ARBA00022801"/>
    </source>
</evidence>
<dbReference type="PANTHER" id="PTHR12992">
    <property type="entry name" value="NUDIX HYDROLASE"/>
    <property type="match status" value="1"/>
</dbReference>
<proteinExistence type="predicted"/>
<dbReference type="PANTHER" id="PTHR12992:SF24">
    <property type="entry name" value="PEROXISOMAL COENZYME A DIPHOSPHATASE NUDT7"/>
    <property type="match status" value="1"/>
</dbReference>
<dbReference type="Proteomes" id="UP001175271">
    <property type="component" value="Unassembled WGS sequence"/>
</dbReference>
<keyword evidence="4" id="KW-0378">Hydrolase</keyword>
<dbReference type="AlphaFoldDB" id="A0AA39IME0"/>
<dbReference type="InterPro" id="IPR015797">
    <property type="entry name" value="NUDIX_hydrolase-like_dom_sf"/>
</dbReference>
<dbReference type="GO" id="GO:0015938">
    <property type="term" value="P:coenzyme A catabolic process"/>
    <property type="evidence" value="ECO:0007669"/>
    <property type="project" value="TreeGrafter"/>
</dbReference>
<dbReference type="GO" id="GO:0010945">
    <property type="term" value="F:coenzyme A diphosphatase activity"/>
    <property type="evidence" value="ECO:0007669"/>
    <property type="project" value="InterPro"/>
</dbReference>
<dbReference type="SUPFAM" id="SSF55811">
    <property type="entry name" value="Nudix"/>
    <property type="match status" value="1"/>
</dbReference>
<accession>A0AA39IME0</accession>
<keyword evidence="3" id="KW-0479">Metal-binding</keyword>
<dbReference type="Gene3D" id="3.90.79.10">
    <property type="entry name" value="Nucleoside Triphosphate Pyrophosphohydrolase"/>
    <property type="match status" value="1"/>
</dbReference>
<evidence type="ECO:0000256" key="3">
    <source>
        <dbReference type="ARBA" id="ARBA00022723"/>
    </source>
</evidence>
<protein>
    <submittedName>
        <fullName evidence="7">Uncharacterized protein</fullName>
    </submittedName>
</protein>
<evidence type="ECO:0000256" key="5">
    <source>
        <dbReference type="ARBA" id="ARBA00022842"/>
    </source>
</evidence>
<evidence type="ECO:0000256" key="1">
    <source>
        <dbReference type="ARBA" id="ARBA00001936"/>
    </source>
</evidence>
<dbReference type="InterPro" id="IPR045121">
    <property type="entry name" value="CoAse"/>
</dbReference>